<feature type="transmembrane region" description="Helical" evidence="2">
    <location>
        <begin position="97"/>
        <end position="118"/>
    </location>
</feature>
<keyword evidence="2" id="KW-0812">Transmembrane</keyword>
<dbReference type="PROSITE" id="PS50222">
    <property type="entry name" value="EF_HAND_2"/>
    <property type="match status" value="1"/>
</dbReference>
<feature type="region of interest" description="Disordered" evidence="1">
    <location>
        <begin position="921"/>
        <end position="940"/>
    </location>
</feature>
<comment type="caution">
    <text evidence="4">The sequence shown here is derived from an EMBL/GenBank/DDBJ whole genome shotgun (WGS) entry which is preliminary data.</text>
</comment>
<feature type="transmembrane region" description="Helical" evidence="2">
    <location>
        <begin position="456"/>
        <end position="477"/>
    </location>
</feature>
<evidence type="ECO:0000256" key="2">
    <source>
        <dbReference type="SAM" id="Phobius"/>
    </source>
</evidence>
<feature type="domain" description="EF-hand" evidence="3">
    <location>
        <begin position="404"/>
        <end position="439"/>
    </location>
</feature>
<keyword evidence="2" id="KW-1133">Transmembrane helix</keyword>
<dbReference type="EMBL" id="CAJPDS010000023">
    <property type="protein sequence ID" value="CAF9918924.1"/>
    <property type="molecule type" value="Genomic_DNA"/>
</dbReference>
<dbReference type="AlphaFoldDB" id="A0A8H3IMB8"/>
<feature type="region of interest" description="Disordered" evidence="1">
    <location>
        <begin position="1"/>
        <end position="76"/>
    </location>
</feature>
<sequence>MNNPSDATIDIPLTTVQTNKSAGARKADRSLSNPQTGSQSTMETEKANYFKRHVAGRRKARTETAGRHKDDDGDEDTLTQMGQIYNKILEFSIVTRYFLYVLPLAIAIAIPIIIGATAAQETTIDGHVRIVWFFTWVEIVWLSLWVSKLAAKALPTIFQFLCGIVSSGTRKYALVLKALEIPLSLAGWALAALATFLPVMTRNPDQREEKRLHPEAVLTKPWESILQKVLAAFMIAALIFLAEKLLIQIISIGYHRTQFTNKIKDSKHNVYLLSLLYDASRTLFPAYCNEFTEEDYIINASIDFGLGSGKKAISHNRSSSATPMRLIQNVGRIGDKITSAFGNIASEVTGKQVFNPDSAHSVVVEALEKNVSSEALAKRLWMSFVVEGKDALYQEDIEEVLGHDRVAEAEECFAALDRDGNGDISLDEMILTVCEFGRERHSIANSLHDVDQAINVLDNLLCTIVFVMVVFVFIAFLNSDFQTTLATAGTAIISLSFVFSGTAQEVLGSCIFLFVKHPFDVLDRVDIGAEQLVVEHISLLYTVFRKANSNKLTQTPNVVLNGLWIDNVSRSKAMREELLIYVHFDTTLEDIQLLKSEMRNFVRDKENCRDFQPDIEIEVTGISEMNKMELQIEIKHKSNWANETVRAARRSKFMCALVFALRKIPIYAPGGGDAALGSSDKPTYSVTVSDDEAAKAREAYAATKEGKRMIPTKKPAPMEKNPFASSTAVDSPDHQDSATPLPLRYRLPSVTEQSAMSDLNSRHPAADTALDSRDSDRGSPPSRTLASEASSLERRASIEEVRGLLRRQSTRGKRRPSASGAPFANAQGTQSGLNVPTPVQEGNDNPNEYFGQIAPPSQVSPPPPQQQQQQGFLRQEQGQDPYPQQAQRYPTGAQVQQGQTSRPGDLEAGAGLGGVFQVRQFRQPLPGAGNSFAMDRRRED</sequence>
<dbReference type="InterPro" id="IPR002048">
    <property type="entry name" value="EF_hand_dom"/>
</dbReference>
<dbReference type="PANTHER" id="PTHR31323">
    <property type="entry name" value="MECHANOSENSITIVE ION CHANNEL PROTEIN MSY2"/>
    <property type="match status" value="1"/>
</dbReference>
<feature type="compositionally biased region" description="Basic and acidic residues" evidence="1">
    <location>
        <begin position="791"/>
        <end position="803"/>
    </location>
</feature>
<dbReference type="GO" id="GO:0005262">
    <property type="term" value="F:calcium channel activity"/>
    <property type="evidence" value="ECO:0007669"/>
    <property type="project" value="TreeGrafter"/>
</dbReference>
<keyword evidence="2" id="KW-0472">Membrane</keyword>
<organism evidence="4 5">
    <name type="scientific">Heterodermia speciosa</name>
    <dbReference type="NCBI Taxonomy" id="116794"/>
    <lineage>
        <taxon>Eukaryota</taxon>
        <taxon>Fungi</taxon>
        <taxon>Dikarya</taxon>
        <taxon>Ascomycota</taxon>
        <taxon>Pezizomycotina</taxon>
        <taxon>Lecanoromycetes</taxon>
        <taxon>OSLEUM clade</taxon>
        <taxon>Lecanoromycetidae</taxon>
        <taxon>Caliciales</taxon>
        <taxon>Physciaceae</taxon>
        <taxon>Heterodermia</taxon>
    </lineage>
</organism>
<name>A0A8H3IMB8_9LECA</name>
<feature type="compositionally biased region" description="Polar residues" evidence="1">
    <location>
        <begin position="876"/>
        <end position="902"/>
    </location>
</feature>
<feature type="compositionally biased region" description="Low complexity" evidence="1">
    <location>
        <begin position="778"/>
        <end position="790"/>
    </location>
</feature>
<reference evidence="4" key="1">
    <citation type="submission" date="2021-03" db="EMBL/GenBank/DDBJ databases">
        <authorList>
            <person name="Tagirdzhanova G."/>
        </authorList>
    </citation>
    <scope>NUCLEOTIDE SEQUENCE</scope>
</reference>
<feature type="region of interest" description="Disordered" evidence="1">
    <location>
        <begin position="700"/>
        <end position="911"/>
    </location>
</feature>
<evidence type="ECO:0000313" key="5">
    <source>
        <dbReference type="Proteomes" id="UP000664521"/>
    </source>
</evidence>
<dbReference type="GO" id="GO:0005509">
    <property type="term" value="F:calcium ion binding"/>
    <property type="evidence" value="ECO:0007669"/>
    <property type="project" value="InterPro"/>
</dbReference>
<feature type="compositionally biased region" description="Basic residues" evidence="1">
    <location>
        <begin position="804"/>
        <end position="816"/>
    </location>
</feature>
<feature type="compositionally biased region" description="Polar residues" evidence="1">
    <location>
        <begin position="750"/>
        <end position="759"/>
    </location>
</feature>
<evidence type="ECO:0000259" key="3">
    <source>
        <dbReference type="PROSITE" id="PS50222"/>
    </source>
</evidence>
<dbReference type="OrthoDB" id="544685at2759"/>
<feature type="transmembrane region" description="Helical" evidence="2">
    <location>
        <begin position="229"/>
        <end position="254"/>
    </location>
</feature>
<feature type="transmembrane region" description="Helical" evidence="2">
    <location>
        <begin position="172"/>
        <end position="197"/>
    </location>
</feature>
<evidence type="ECO:0000313" key="4">
    <source>
        <dbReference type="EMBL" id="CAF9918924.1"/>
    </source>
</evidence>
<keyword evidence="5" id="KW-1185">Reference proteome</keyword>
<protein>
    <recommendedName>
        <fullName evidence="3">EF-hand domain-containing protein</fullName>
    </recommendedName>
</protein>
<dbReference type="InterPro" id="IPR018247">
    <property type="entry name" value="EF_Hand_1_Ca_BS"/>
</dbReference>
<dbReference type="GO" id="GO:0006874">
    <property type="term" value="P:intracellular calcium ion homeostasis"/>
    <property type="evidence" value="ECO:0007669"/>
    <property type="project" value="TreeGrafter"/>
</dbReference>
<dbReference type="PROSITE" id="PS00018">
    <property type="entry name" value="EF_HAND_1"/>
    <property type="match status" value="1"/>
</dbReference>
<gene>
    <name evidence="4" type="ORF">HETSPECPRED_003873</name>
</gene>
<dbReference type="Proteomes" id="UP000664521">
    <property type="component" value="Unassembled WGS sequence"/>
</dbReference>
<dbReference type="Pfam" id="PF25886">
    <property type="entry name" value="Msy1"/>
    <property type="match status" value="1"/>
</dbReference>
<dbReference type="PANTHER" id="PTHR31323:SF14">
    <property type="entry name" value="MECHANOSENSITIVE ION CHANNEL PROTEIN MSY2"/>
    <property type="match status" value="1"/>
</dbReference>
<feature type="transmembrane region" description="Helical" evidence="2">
    <location>
        <begin position="130"/>
        <end position="151"/>
    </location>
</feature>
<proteinExistence type="predicted"/>
<feature type="compositionally biased region" description="Basic and acidic residues" evidence="1">
    <location>
        <begin position="760"/>
        <end position="777"/>
    </location>
</feature>
<feature type="compositionally biased region" description="Polar residues" evidence="1">
    <location>
        <begin position="30"/>
        <end position="42"/>
    </location>
</feature>
<accession>A0A8H3IMB8</accession>
<feature type="compositionally biased region" description="Basic and acidic residues" evidence="1">
    <location>
        <begin position="61"/>
        <end position="71"/>
    </location>
</feature>
<evidence type="ECO:0000256" key="1">
    <source>
        <dbReference type="SAM" id="MobiDB-lite"/>
    </source>
</evidence>
<dbReference type="InterPro" id="IPR058650">
    <property type="entry name" value="Msy1/2-like"/>
</dbReference>
<feature type="compositionally biased region" description="Basic residues" evidence="1">
    <location>
        <begin position="49"/>
        <end position="60"/>
    </location>
</feature>